<feature type="transmembrane region" description="Helical" evidence="5">
    <location>
        <begin position="391"/>
        <end position="409"/>
    </location>
</feature>
<feature type="transmembrane region" description="Helical" evidence="5">
    <location>
        <begin position="157"/>
        <end position="176"/>
    </location>
</feature>
<proteinExistence type="predicted"/>
<dbReference type="InterPro" id="IPR050598">
    <property type="entry name" value="AminoAcid_Transporter"/>
</dbReference>
<dbReference type="Pfam" id="PF13520">
    <property type="entry name" value="AA_permease_2"/>
    <property type="match status" value="1"/>
</dbReference>
<dbReference type="OrthoDB" id="6743928at2"/>
<evidence type="ECO:0000313" key="6">
    <source>
        <dbReference type="EMBL" id="CPR21507.1"/>
    </source>
</evidence>
<dbReference type="GO" id="GO:0015179">
    <property type="term" value="F:L-amino acid transmembrane transporter activity"/>
    <property type="evidence" value="ECO:0007669"/>
    <property type="project" value="TreeGrafter"/>
</dbReference>
<dbReference type="PIRSF" id="PIRSF006060">
    <property type="entry name" value="AA_transporter"/>
    <property type="match status" value="1"/>
</dbReference>
<sequence>MSLESRAGPQSLLSVFDAVTIMVGLVVGIGIFRTPSLVAGSVGNELMFILVWVAGGLITLIGAFCYAELSAAHPHAGGEYHFLSRAYGKSVAMMFGWARCTVIQTGAIAGVAFVLGDYVAQMAPIGPYGPEIYAALAVILLTAVNIVSTIEGKNLQVAVTLIEIGAVVLIILFGLFGSAEPANVSSPSIPPEAGALGMAMIFVLLTYGGWNEAAYLTGELKDAPHNIAKVLLLGTTVLVTLYVLTNLALLSILGLEGLRGSDTVAADMMRLVAGPSGELVVSLAIVIAAVSTLNATIFTGGRGFYAMARDLTLASWVGEWNGRGKTPANGLIMQGIVALVLILVGAITREGFKAMVDYTAPVFWGFLLLTGIAVFVLRWRRPERVLPYKVPLYPLTPLIFCITCLYMLYSSITYTGVAALIGLAVLAAGTPILFFCKKDDGDDVERQDAVRALTRSNDNPQPGDSQ</sequence>
<evidence type="ECO:0000256" key="1">
    <source>
        <dbReference type="ARBA" id="ARBA00004141"/>
    </source>
</evidence>
<feature type="transmembrane region" description="Helical" evidence="5">
    <location>
        <begin position="331"/>
        <end position="348"/>
    </location>
</feature>
<dbReference type="EMBL" id="CGIG01000001">
    <property type="protein sequence ID" value="CPR21507.1"/>
    <property type="molecule type" value="Genomic_DNA"/>
</dbReference>
<comment type="subcellular location">
    <subcellularLocation>
        <location evidence="1">Membrane</location>
        <topology evidence="1">Multi-pass membrane protein</topology>
    </subcellularLocation>
</comment>
<evidence type="ECO:0000256" key="4">
    <source>
        <dbReference type="ARBA" id="ARBA00023136"/>
    </source>
</evidence>
<organism evidence="6 7">
    <name type="scientific">Brenneria goodwinii</name>
    <dbReference type="NCBI Taxonomy" id="1109412"/>
    <lineage>
        <taxon>Bacteria</taxon>
        <taxon>Pseudomonadati</taxon>
        <taxon>Pseudomonadota</taxon>
        <taxon>Gammaproteobacteria</taxon>
        <taxon>Enterobacterales</taxon>
        <taxon>Pectobacteriaceae</taxon>
        <taxon>Brenneria</taxon>
    </lineage>
</organism>
<keyword evidence="4 5" id="KW-0472">Membrane</keyword>
<feature type="transmembrane region" description="Helical" evidence="5">
    <location>
        <begin position="90"/>
        <end position="112"/>
    </location>
</feature>
<feature type="transmembrane region" description="Helical" evidence="5">
    <location>
        <begin position="46"/>
        <end position="69"/>
    </location>
</feature>
<dbReference type="STRING" id="1109412.BN1221_04925"/>
<evidence type="ECO:0000256" key="5">
    <source>
        <dbReference type="SAM" id="Phobius"/>
    </source>
</evidence>
<feature type="transmembrane region" description="Helical" evidence="5">
    <location>
        <begin position="279"/>
        <end position="299"/>
    </location>
</feature>
<accession>A0A0G4K2J4</accession>
<dbReference type="RefSeq" id="WP_082153100.1">
    <property type="nucleotide sequence ID" value="NZ_CGIG01000001.1"/>
</dbReference>
<feature type="transmembrane region" description="Helical" evidence="5">
    <location>
        <begin position="196"/>
        <end position="218"/>
    </location>
</feature>
<dbReference type="GO" id="GO:0016020">
    <property type="term" value="C:membrane"/>
    <property type="evidence" value="ECO:0007669"/>
    <property type="project" value="UniProtKB-SubCell"/>
</dbReference>
<keyword evidence="3 5" id="KW-1133">Transmembrane helix</keyword>
<dbReference type="PANTHER" id="PTHR11785">
    <property type="entry name" value="AMINO ACID TRANSPORTER"/>
    <property type="match status" value="1"/>
</dbReference>
<keyword evidence="7" id="KW-1185">Reference proteome</keyword>
<feature type="transmembrane region" description="Helical" evidence="5">
    <location>
        <begin position="230"/>
        <end position="253"/>
    </location>
</feature>
<keyword evidence="2 5" id="KW-0812">Transmembrane</keyword>
<dbReference type="AlphaFoldDB" id="A0A0G4K2J4"/>
<gene>
    <name evidence="6" type="ORF">BN1221_04925</name>
</gene>
<evidence type="ECO:0000256" key="3">
    <source>
        <dbReference type="ARBA" id="ARBA00022989"/>
    </source>
</evidence>
<name>A0A0G4K2J4_9GAMM</name>
<dbReference type="InterPro" id="IPR002293">
    <property type="entry name" value="AA/rel_permease1"/>
</dbReference>
<evidence type="ECO:0000313" key="7">
    <source>
        <dbReference type="Proteomes" id="UP000044377"/>
    </source>
</evidence>
<feature type="transmembrane region" description="Helical" evidence="5">
    <location>
        <begin position="12"/>
        <end position="34"/>
    </location>
</feature>
<reference evidence="7" key="1">
    <citation type="submission" date="2015-01" db="EMBL/GenBank/DDBJ databases">
        <authorList>
            <person name="Paterson Steve"/>
        </authorList>
    </citation>
    <scope>NUCLEOTIDE SEQUENCE [LARGE SCALE GENOMIC DNA]</scope>
    <source>
        <strain evidence="7">OBR1</strain>
    </source>
</reference>
<dbReference type="PANTHER" id="PTHR11785:SF512">
    <property type="entry name" value="SOBREMESA, ISOFORM B"/>
    <property type="match status" value="1"/>
</dbReference>
<evidence type="ECO:0000256" key="2">
    <source>
        <dbReference type="ARBA" id="ARBA00022692"/>
    </source>
</evidence>
<feature type="transmembrane region" description="Helical" evidence="5">
    <location>
        <begin position="415"/>
        <end position="436"/>
    </location>
</feature>
<feature type="transmembrane region" description="Helical" evidence="5">
    <location>
        <begin position="360"/>
        <end position="379"/>
    </location>
</feature>
<feature type="transmembrane region" description="Helical" evidence="5">
    <location>
        <begin position="132"/>
        <end position="150"/>
    </location>
</feature>
<protein>
    <submittedName>
        <fullName evidence="6">Amino acid permease-associated region</fullName>
    </submittedName>
</protein>
<dbReference type="Gene3D" id="1.20.1740.10">
    <property type="entry name" value="Amino acid/polyamine transporter I"/>
    <property type="match status" value="1"/>
</dbReference>
<dbReference type="Proteomes" id="UP000044377">
    <property type="component" value="Unassembled WGS sequence"/>
</dbReference>